<evidence type="ECO:0000313" key="3">
    <source>
        <dbReference type="Proteomes" id="UP001159364"/>
    </source>
</evidence>
<keyword evidence="3" id="KW-1185">Reference proteome</keyword>
<evidence type="ECO:0000313" key="2">
    <source>
        <dbReference type="EMBL" id="KAJ8754465.1"/>
    </source>
</evidence>
<feature type="compositionally biased region" description="Basic and acidic residues" evidence="1">
    <location>
        <begin position="125"/>
        <end position="138"/>
    </location>
</feature>
<proteinExistence type="predicted"/>
<feature type="compositionally biased region" description="Acidic residues" evidence="1">
    <location>
        <begin position="102"/>
        <end position="121"/>
    </location>
</feature>
<dbReference type="EMBL" id="JAIWQS010000009">
    <property type="protein sequence ID" value="KAJ8754465.1"/>
    <property type="molecule type" value="Genomic_DNA"/>
</dbReference>
<comment type="caution">
    <text evidence="2">The sequence shown here is derived from an EMBL/GenBank/DDBJ whole genome shotgun (WGS) entry which is preliminary data.</text>
</comment>
<organism evidence="2 3">
    <name type="scientific">Erythroxylum novogranatense</name>
    <dbReference type="NCBI Taxonomy" id="1862640"/>
    <lineage>
        <taxon>Eukaryota</taxon>
        <taxon>Viridiplantae</taxon>
        <taxon>Streptophyta</taxon>
        <taxon>Embryophyta</taxon>
        <taxon>Tracheophyta</taxon>
        <taxon>Spermatophyta</taxon>
        <taxon>Magnoliopsida</taxon>
        <taxon>eudicotyledons</taxon>
        <taxon>Gunneridae</taxon>
        <taxon>Pentapetalae</taxon>
        <taxon>rosids</taxon>
        <taxon>fabids</taxon>
        <taxon>Malpighiales</taxon>
        <taxon>Erythroxylaceae</taxon>
        <taxon>Erythroxylum</taxon>
    </lineage>
</organism>
<gene>
    <name evidence="2" type="ORF">K2173_005626</name>
</gene>
<dbReference type="AlphaFoldDB" id="A0AAV8SQE2"/>
<feature type="region of interest" description="Disordered" evidence="1">
    <location>
        <begin position="96"/>
        <end position="140"/>
    </location>
</feature>
<accession>A0AAV8SQE2</accession>
<protein>
    <submittedName>
        <fullName evidence="2">Uncharacterized protein</fullName>
    </submittedName>
</protein>
<name>A0AAV8SQE2_9ROSI</name>
<reference evidence="2 3" key="1">
    <citation type="submission" date="2021-09" db="EMBL/GenBank/DDBJ databases">
        <title>Genomic insights and catalytic innovation underlie evolution of tropane alkaloids biosynthesis.</title>
        <authorList>
            <person name="Wang Y.-J."/>
            <person name="Tian T."/>
            <person name="Huang J.-P."/>
            <person name="Huang S.-X."/>
        </authorList>
    </citation>
    <scope>NUCLEOTIDE SEQUENCE [LARGE SCALE GENOMIC DNA]</scope>
    <source>
        <strain evidence="2">KIB-2018</strain>
        <tissue evidence="2">Leaf</tissue>
    </source>
</reference>
<dbReference type="Proteomes" id="UP001159364">
    <property type="component" value="Linkage Group LG09"/>
</dbReference>
<sequence length="189" mass="20129">MCRFGKGGRTVGVGCVVPTDAEKGLGVNNLAVISDDKTGFAEGKRIDWVPCERVGHAECDEAVGVGKGMHTGDDAVVGVGRGIDVGCKEIVGVGEGLKEEDTTSMEEGDDAIFESETDEMDSTSSEEKGEKDNKHYSISDRTTQLTTSKSLICIVAPKGSDEKVWLFEKIPMETETGIEVKGLEETNPP</sequence>
<evidence type="ECO:0000256" key="1">
    <source>
        <dbReference type="SAM" id="MobiDB-lite"/>
    </source>
</evidence>